<dbReference type="EMBL" id="CP004885">
    <property type="protein sequence ID" value="AGX86710.1"/>
    <property type="molecule type" value="Genomic_DNA"/>
</dbReference>
<gene>
    <name evidence="1" type="ORF">Cenrod_0599</name>
</gene>
<reference evidence="1 2" key="1">
    <citation type="journal article" date="2013" name="Genome Biol.">
        <title>Genomic analysis reveals key aspects of prokaryotic symbiosis in the phototrophic consortium "Chlorochromatium aggregatum".</title>
        <authorList>
            <person name="Liu Z."/>
            <person name="Muller J."/>
            <person name="Li T."/>
            <person name="Alvey R.M."/>
            <person name="Vogl K."/>
            <person name="Frigaard N.U."/>
            <person name="Rockwell N.C."/>
            <person name="Boyd E.S."/>
            <person name="Tomsho L.P."/>
            <person name="Schuster S.C."/>
            <person name="Henke P."/>
            <person name="Rohde M."/>
            <person name="Overmann J."/>
            <person name="Bryant D.A."/>
        </authorList>
    </citation>
    <scope>NUCLEOTIDE SEQUENCE [LARGE SCALE GENOMIC DNA]</scope>
    <source>
        <strain evidence="1">CR</strain>
    </source>
</reference>
<dbReference type="Proteomes" id="UP000017184">
    <property type="component" value="Chromosome"/>
</dbReference>
<organism evidence="1 2">
    <name type="scientific">Candidatus Symbiobacter mobilis CR</name>
    <dbReference type="NCBI Taxonomy" id="946483"/>
    <lineage>
        <taxon>Bacteria</taxon>
        <taxon>Pseudomonadati</taxon>
        <taxon>Pseudomonadota</taxon>
        <taxon>Betaproteobacteria</taxon>
        <taxon>Burkholderiales</taxon>
        <taxon>Comamonadaceae</taxon>
    </lineage>
</organism>
<accession>U5N601</accession>
<evidence type="ECO:0000313" key="2">
    <source>
        <dbReference type="Proteomes" id="UP000017184"/>
    </source>
</evidence>
<dbReference type="AlphaFoldDB" id="U5N601"/>
<keyword evidence="2" id="KW-1185">Reference proteome</keyword>
<evidence type="ECO:0008006" key="3">
    <source>
        <dbReference type="Google" id="ProtNLM"/>
    </source>
</evidence>
<evidence type="ECO:0000313" key="1">
    <source>
        <dbReference type="EMBL" id="AGX86710.1"/>
    </source>
</evidence>
<dbReference type="HOGENOM" id="CLU_2932730_0_0_4"/>
<dbReference type="STRING" id="946483.Cenrod_0599"/>
<dbReference type="RefSeq" id="WP_022771531.1">
    <property type="nucleotide sequence ID" value="NC_022576.1"/>
</dbReference>
<sequence length="60" mass="6678">MTQTRDEPYDRTLLSLLTDRKEAAAYLDAVIEQEDSAAFQVALRHVANAQAQQGDLDAKD</sequence>
<proteinExistence type="predicted"/>
<name>U5N601_9BURK</name>
<protein>
    <recommendedName>
        <fullName evidence="3">Transcriptional regulator</fullName>
    </recommendedName>
</protein>
<dbReference type="OrthoDB" id="8410196at2"/>
<dbReference type="KEGG" id="cbx:Cenrod_0599"/>